<dbReference type="AlphaFoldDB" id="A0A3Q7J8U6"/>
<name>A0A3Q7J8U6_SOLLC</name>
<evidence type="ECO:0000313" key="1">
    <source>
        <dbReference type="EnsemblPlants" id="Solyc12g036740.1.1.1"/>
    </source>
</evidence>
<accession>A0A3Q7J8U6</accession>
<dbReference type="EnsemblPlants" id="Solyc12g036740.1.1">
    <property type="protein sequence ID" value="Solyc12g036740.1.1.1"/>
    <property type="gene ID" value="Solyc12g036740.1"/>
</dbReference>
<dbReference type="PaxDb" id="4081-Solyc12g036740.1.1"/>
<reference evidence="1" key="1">
    <citation type="journal article" date="2012" name="Nature">
        <title>The tomato genome sequence provides insights into fleshy fruit evolution.</title>
        <authorList>
            <consortium name="Tomato Genome Consortium"/>
        </authorList>
    </citation>
    <scope>NUCLEOTIDE SEQUENCE [LARGE SCALE GENOMIC DNA]</scope>
    <source>
        <strain evidence="1">cv. Heinz 1706</strain>
    </source>
</reference>
<dbReference type="Proteomes" id="UP000004994">
    <property type="component" value="Chromosome 12"/>
</dbReference>
<dbReference type="Gramene" id="Solyc12g036740.1.1">
    <property type="protein sequence ID" value="Solyc12g036740.1.1.1"/>
    <property type="gene ID" value="Solyc12g036740.1"/>
</dbReference>
<sequence>MTFPSRPNYTSFPKLLFISQHPIPMTFTSRPNSISYLQLQIPHSQHSKPKYPTPFHLVSSSH</sequence>
<keyword evidence="2" id="KW-1185">Reference proteome</keyword>
<reference evidence="1" key="2">
    <citation type="submission" date="2019-01" db="UniProtKB">
        <authorList>
            <consortium name="EnsemblPlants"/>
        </authorList>
    </citation>
    <scope>IDENTIFICATION</scope>
    <source>
        <strain evidence="1">cv. Heinz 1706</strain>
    </source>
</reference>
<dbReference type="InParanoid" id="A0A3Q7J8U6"/>
<evidence type="ECO:0000313" key="2">
    <source>
        <dbReference type="Proteomes" id="UP000004994"/>
    </source>
</evidence>
<protein>
    <submittedName>
        <fullName evidence="1">Uncharacterized protein</fullName>
    </submittedName>
</protein>
<organism evidence="1">
    <name type="scientific">Solanum lycopersicum</name>
    <name type="common">Tomato</name>
    <name type="synonym">Lycopersicon esculentum</name>
    <dbReference type="NCBI Taxonomy" id="4081"/>
    <lineage>
        <taxon>Eukaryota</taxon>
        <taxon>Viridiplantae</taxon>
        <taxon>Streptophyta</taxon>
        <taxon>Embryophyta</taxon>
        <taxon>Tracheophyta</taxon>
        <taxon>Spermatophyta</taxon>
        <taxon>Magnoliopsida</taxon>
        <taxon>eudicotyledons</taxon>
        <taxon>Gunneridae</taxon>
        <taxon>Pentapetalae</taxon>
        <taxon>asterids</taxon>
        <taxon>lamiids</taxon>
        <taxon>Solanales</taxon>
        <taxon>Solanaceae</taxon>
        <taxon>Solanoideae</taxon>
        <taxon>Solaneae</taxon>
        <taxon>Solanum</taxon>
        <taxon>Solanum subgen. Lycopersicon</taxon>
    </lineage>
</organism>
<proteinExistence type="predicted"/>